<organism evidence="2 3">
    <name type="scientific">Rathayibacter festucae</name>
    <dbReference type="NCBI Taxonomy" id="110937"/>
    <lineage>
        <taxon>Bacteria</taxon>
        <taxon>Bacillati</taxon>
        <taxon>Actinomycetota</taxon>
        <taxon>Actinomycetes</taxon>
        <taxon>Micrococcales</taxon>
        <taxon>Microbacteriaceae</taxon>
        <taxon>Rathayibacter</taxon>
    </lineage>
</organism>
<keyword evidence="3" id="KW-1185">Reference proteome</keyword>
<protein>
    <submittedName>
        <fullName evidence="2">Uncharacterized protein</fullName>
    </submittedName>
</protein>
<keyword evidence="1" id="KW-0812">Transmembrane</keyword>
<dbReference type="EMBL" id="CP047180">
    <property type="protein sequence ID" value="QHC61781.1"/>
    <property type="molecule type" value="Genomic_DNA"/>
</dbReference>
<dbReference type="PROSITE" id="PS51257">
    <property type="entry name" value="PROKAR_LIPOPROTEIN"/>
    <property type="match status" value="1"/>
</dbReference>
<evidence type="ECO:0000256" key="1">
    <source>
        <dbReference type="SAM" id="Phobius"/>
    </source>
</evidence>
<sequence>MSGRSGWWPLLLGYTALLWALALGACWAAAVQPDSWSYSEGDQVPLAAIVAYLLSPGAPALGTAAFAMTATALAIGLLRAGRGATAEEVDGDPGEDVELGEGVLVELLPAGGGRRPS</sequence>
<accession>A0ABX6GW70</accession>
<keyword evidence="1" id="KW-0472">Membrane</keyword>
<evidence type="ECO:0000313" key="3">
    <source>
        <dbReference type="Proteomes" id="UP000464597"/>
    </source>
</evidence>
<keyword evidence="1" id="KW-1133">Transmembrane helix</keyword>
<proteinExistence type="predicted"/>
<reference evidence="3" key="1">
    <citation type="submission" date="2019-12" db="EMBL/GenBank/DDBJ databases">
        <title>Complete and draft genome sequences of new strains and members of some known species of the genus Rathayibacter isolated from plants.</title>
        <authorList>
            <person name="Tarlachkov S.V."/>
            <person name="Starodumova I.P."/>
            <person name="Dorofeeva L.V."/>
            <person name="Prisyazhnaya N.V."/>
            <person name="Leyn S."/>
            <person name="Zlamal J."/>
            <person name="Elan M."/>
            <person name="Osterman A.L."/>
            <person name="Nadler S."/>
            <person name="Subbotin S.A."/>
            <person name="Evtushenko L.I."/>
        </authorList>
    </citation>
    <scope>NUCLEOTIDE SEQUENCE [LARGE SCALE GENOMIC DNA]</scope>
    <source>
        <strain evidence="3">VKM Ac-2802</strain>
    </source>
</reference>
<name>A0ABX6GW70_9MICO</name>
<evidence type="ECO:0000313" key="2">
    <source>
        <dbReference type="EMBL" id="QHC61781.1"/>
    </source>
</evidence>
<dbReference type="RefSeq" id="WP_159422054.1">
    <property type="nucleotide sequence ID" value="NZ_CP047180.1"/>
</dbReference>
<gene>
    <name evidence="2" type="ORF">GSU69_03090</name>
</gene>
<feature type="transmembrane region" description="Helical" evidence="1">
    <location>
        <begin position="52"/>
        <end position="78"/>
    </location>
</feature>
<dbReference type="Proteomes" id="UP000464597">
    <property type="component" value="Chromosome"/>
</dbReference>